<dbReference type="Proteomes" id="UP000319817">
    <property type="component" value="Chromosome"/>
</dbReference>
<evidence type="ECO:0000313" key="4">
    <source>
        <dbReference type="Proteomes" id="UP000319817"/>
    </source>
</evidence>
<sequence length="412" mass="44639">MADESSVSQSSKRPQVAQADAPWWRGLSRDGQAAADQKPPLHWSSSENVIWRMPIPGRGHGSATVLGDQVFLTAADVDQDAQFVLAFDKRYGKELFRTAVHTGGLKTQGNKKQNKKASLASTTIATDSERLYVNFLNGQAVWTTALSLQGEILWQQKICDYIVHQGYGSSPAIFEDLVIVSADNKGGGKVVGLERATGQVRWQHERPKKPNYSSPIILRAAGKEQLIMTGCELVTSLDPATGKVNWEIEGATTECVTSTVTDGKVVVTSGGYPKNHIAAVAADGTGEVVWENNTRAYVPSLLYRDGFLYAVLDAGVATCLDMSDGSEQWKARLGGTFSSSPVMVGDNIYATNEDGETFVFAVNPEKYESIAKNKLGDNVFATPTICGGKIFARVALQEDGKRNEYLYCLGVQ</sequence>
<dbReference type="InterPro" id="IPR002372">
    <property type="entry name" value="PQQ_rpt_dom"/>
</dbReference>
<proteinExistence type="predicted"/>
<reference evidence="3 4" key="1">
    <citation type="submission" date="2019-02" db="EMBL/GenBank/DDBJ databases">
        <title>Deep-cultivation of Planctomycetes and their phenomic and genomic characterization uncovers novel biology.</title>
        <authorList>
            <person name="Wiegand S."/>
            <person name="Jogler M."/>
            <person name="Boedeker C."/>
            <person name="Pinto D."/>
            <person name="Vollmers J."/>
            <person name="Rivas-Marin E."/>
            <person name="Kohn T."/>
            <person name="Peeters S.H."/>
            <person name="Heuer A."/>
            <person name="Rast P."/>
            <person name="Oberbeckmann S."/>
            <person name="Bunk B."/>
            <person name="Jeske O."/>
            <person name="Meyerdierks A."/>
            <person name="Storesund J.E."/>
            <person name="Kallscheuer N."/>
            <person name="Luecker S."/>
            <person name="Lage O.M."/>
            <person name="Pohl T."/>
            <person name="Merkel B.J."/>
            <person name="Hornburger P."/>
            <person name="Mueller R.-W."/>
            <person name="Bruemmer F."/>
            <person name="Labrenz M."/>
            <person name="Spormann A.M."/>
            <person name="Op den Camp H."/>
            <person name="Overmann J."/>
            <person name="Amann R."/>
            <person name="Jetten M.S.M."/>
            <person name="Mascher T."/>
            <person name="Medema M.H."/>
            <person name="Devos D.P."/>
            <person name="Kaster A.-K."/>
            <person name="Ovreas L."/>
            <person name="Rohde M."/>
            <person name="Galperin M.Y."/>
            <person name="Jogler C."/>
        </authorList>
    </citation>
    <scope>NUCLEOTIDE SEQUENCE [LARGE SCALE GENOMIC DNA]</scope>
    <source>
        <strain evidence="3 4">K23_9</strain>
    </source>
</reference>
<dbReference type="SMART" id="SM00564">
    <property type="entry name" value="PQQ"/>
    <property type="match status" value="5"/>
</dbReference>
<feature type="compositionally biased region" description="Polar residues" evidence="1">
    <location>
        <begin position="1"/>
        <end position="13"/>
    </location>
</feature>
<feature type="domain" description="Pyrrolo-quinoline quinone repeat" evidence="2">
    <location>
        <begin position="84"/>
        <end position="253"/>
    </location>
</feature>
<feature type="region of interest" description="Disordered" evidence="1">
    <location>
        <begin position="1"/>
        <end position="41"/>
    </location>
</feature>
<accession>A0A517NZS1</accession>
<dbReference type="SUPFAM" id="SSF50998">
    <property type="entry name" value="Quinoprotein alcohol dehydrogenase-like"/>
    <property type="match status" value="1"/>
</dbReference>
<dbReference type="EMBL" id="CP036526">
    <property type="protein sequence ID" value="QDT12602.1"/>
    <property type="molecule type" value="Genomic_DNA"/>
</dbReference>
<dbReference type="InterPro" id="IPR015943">
    <property type="entry name" value="WD40/YVTN_repeat-like_dom_sf"/>
</dbReference>
<dbReference type="InterPro" id="IPR011047">
    <property type="entry name" value="Quinoprotein_ADH-like_sf"/>
</dbReference>
<dbReference type="AlphaFoldDB" id="A0A517NZS1"/>
<evidence type="ECO:0000259" key="2">
    <source>
        <dbReference type="Pfam" id="PF13360"/>
    </source>
</evidence>
<evidence type="ECO:0000313" key="3">
    <source>
        <dbReference type="EMBL" id="QDT12602.1"/>
    </source>
</evidence>
<feature type="domain" description="Pyrrolo-quinoline quinone repeat" evidence="2">
    <location>
        <begin position="274"/>
        <end position="357"/>
    </location>
</feature>
<organism evidence="3 4">
    <name type="scientific">Stieleria marina</name>
    <dbReference type="NCBI Taxonomy" id="1930275"/>
    <lineage>
        <taxon>Bacteria</taxon>
        <taxon>Pseudomonadati</taxon>
        <taxon>Planctomycetota</taxon>
        <taxon>Planctomycetia</taxon>
        <taxon>Pirellulales</taxon>
        <taxon>Pirellulaceae</taxon>
        <taxon>Stieleria</taxon>
    </lineage>
</organism>
<dbReference type="Pfam" id="PF13360">
    <property type="entry name" value="PQQ_2"/>
    <property type="match status" value="2"/>
</dbReference>
<protein>
    <submittedName>
        <fullName evidence="3">Outer membrane biogenesis protein BamB</fullName>
    </submittedName>
</protein>
<evidence type="ECO:0000256" key="1">
    <source>
        <dbReference type="SAM" id="MobiDB-lite"/>
    </source>
</evidence>
<dbReference type="PANTHER" id="PTHR34512:SF30">
    <property type="entry name" value="OUTER MEMBRANE PROTEIN ASSEMBLY FACTOR BAMB"/>
    <property type="match status" value="1"/>
</dbReference>
<keyword evidence="4" id="KW-1185">Reference proteome</keyword>
<gene>
    <name evidence="3" type="ORF">K239x_46120</name>
</gene>
<dbReference type="PANTHER" id="PTHR34512">
    <property type="entry name" value="CELL SURFACE PROTEIN"/>
    <property type="match status" value="1"/>
</dbReference>
<name>A0A517NZS1_9BACT</name>
<dbReference type="InterPro" id="IPR018391">
    <property type="entry name" value="PQQ_b-propeller_rpt"/>
</dbReference>
<dbReference type="Gene3D" id="2.130.10.10">
    <property type="entry name" value="YVTN repeat-like/Quinoprotein amine dehydrogenase"/>
    <property type="match status" value="2"/>
</dbReference>